<evidence type="ECO:0000313" key="3">
    <source>
        <dbReference type="Proteomes" id="UP000095038"/>
    </source>
</evidence>
<evidence type="ECO:0000313" key="2">
    <source>
        <dbReference type="EMBL" id="ODV63695.1"/>
    </source>
</evidence>
<accession>A0A1D2VQ64</accession>
<gene>
    <name evidence="2" type="ORF">ASCRUDRAFT_11145</name>
</gene>
<protein>
    <recommendedName>
        <fullName evidence="4">Proteasome assembly chaperone 1</fullName>
    </recommendedName>
</protein>
<dbReference type="Proteomes" id="UP000095038">
    <property type="component" value="Unassembled WGS sequence"/>
</dbReference>
<organism evidence="2 3">
    <name type="scientific">Ascoidea rubescens DSM 1968</name>
    <dbReference type="NCBI Taxonomy" id="1344418"/>
    <lineage>
        <taxon>Eukaryota</taxon>
        <taxon>Fungi</taxon>
        <taxon>Dikarya</taxon>
        <taxon>Ascomycota</taxon>
        <taxon>Saccharomycotina</taxon>
        <taxon>Saccharomycetes</taxon>
        <taxon>Ascoideaceae</taxon>
        <taxon>Ascoidea</taxon>
    </lineage>
</organism>
<dbReference type="OrthoDB" id="3980818at2759"/>
<keyword evidence="3" id="KW-1185">Reference proteome</keyword>
<evidence type="ECO:0000256" key="1">
    <source>
        <dbReference type="SAM" id="MobiDB-lite"/>
    </source>
</evidence>
<sequence length="315" mass="36084">MLFKPWSELPPSNRHNLDDEDDIADDFTKEDLPSFEVVEDLSLDDQTKLSDLVVLPYNLATLIDSLPNTFQKKLISTISIKNNHKTNSAAFKTPNTSDFDDANDTEFNEDQQLYSTDPSKPFNKNSLSLLNIQIQIYQLFDSSNNNKIHFNLITLPYLTINLNDYFLNSLASFLLNYLNPKFILSFAPSILNYDNLINKIYSSNNILSNFNNNHLLLSKLNNFKFLNPPHYISGISASILNYSIYLNKKFNALILALHSDGIKNFEIVSIDSLLLSIDFLSSYFHLNDSQFLIYKKNFLNSTNSFNSINSSSMYI</sequence>
<dbReference type="GeneID" id="30962394"/>
<evidence type="ECO:0008006" key="4">
    <source>
        <dbReference type="Google" id="ProtNLM"/>
    </source>
</evidence>
<name>A0A1D2VQ64_9ASCO</name>
<dbReference type="RefSeq" id="XP_020050002.1">
    <property type="nucleotide sequence ID" value="XM_020188758.1"/>
</dbReference>
<dbReference type="InterPro" id="IPR038605">
    <property type="entry name" value="Pba1_sf"/>
</dbReference>
<feature type="region of interest" description="Disordered" evidence="1">
    <location>
        <begin position="1"/>
        <end position="20"/>
    </location>
</feature>
<dbReference type="AlphaFoldDB" id="A0A1D2VQ64"/>
<proteinExistence type="predicted"/>
<dbReference type="InParanoid" id="A0A1D2VQ64"/>
<reference evidence="3" key="1">
    <citation type="submission" date="2016-05" db="EMBL/GenBank/DDBJ databases">
        <title>Comparative genomics of biotechnologically important yeasts.</title>
        <authorList>
            <consortium name="DOE Joint Genome Institute"/>
            <person name="Riley R."/>
            <person name="Haridas S."/>
            <person name="Wolfe K.H."/>
            <person name="Lopes M.R."/>
            <person name="Hittinger C.T."/>
            <person name="Goker M."/>
            <person name="Salamov A."/>
            <person name="Wisecaver J."/>
            <person name="Long T.M."/>
            <person name="Aerts A.L."/>
            <person name="Barry K."/>
            <person name="Choi C."/>
            <person name="Clum A."/>
            <person name="Coughlan A.Y."/>
            <person name="Deshpande S."/>
            <person name="Douglass A.P."/>
            <person name="Hanson S.J."/>
            <person name="Klenk H.-P."/>
            <person name="Labutti K."/>
            <person name="Lapidus A."/>
            <person name="Lindquist E."/>
            <person name="Lipzen A."/>
            <person name="Meier-Kolthoff J.P."/>
            <person name="Ohm R.A."/>
            <person name="Otillar R.P."/>
            <person name="Pangilinan J."/>
            <person name="Peng Y."/>
            <person name="Rokas A."/>
            <person name="Rosa C.A."/>
            <person name="Scheuner C."/>
            <person name="Sibirny A.A."/>
            <person name="Slot J.C."/>
            <person name="Stielow J.B."/>
            <person name="Sun H."/>
            <person name="Kurtzman C.P."/>
            <person name="Blackwell M."/>
            <person name="Grigoriev I.V."/>
            <person name="Jeffries T.W."/>
        </authorList>
    </citation>
    <scope>NUCLEOTIDE SEQUENCE [LARGE SCALE GENOMIC DNA]</scope>
    <source>
        <strain evidence="3">DSM 1968</strain>
    </source>
</reference>
<dbReference type="EMBL" id="KV454475">
    <property type="protein sequence ID" value="ODV63695.1"/>
    <property type="molecule type" value="Genomic_DNA"/>
</dbReference>
<dbReference type="Gene3D" id="3.40.50.12120">
    <property type="entry name" value="POC1 chaperone"/>
    <property type="match status" value="1"/>
</dbReference>
<dbReference type="STRING" id="1344418.A0A1D2VQ64"/>